<protein>
    <submittedName>
        <fullName evidence="2">Uncharacterized protein LOC106777468</fullName>
    </submittedName>
</protein>
<keyword evidence="1" id="KW-1185">Reference proteome</keyword>
<dbReference type="RefSeq" id="XP_022634233.1">
    <property type="nucleotide sequence ID" value="XM_022778512.1"/>
</dbReference>
<reference evidence="2" key="2">
    <citation type="submission" date="2025-08" db="UniProtKB">
        <authorList>
            <consortium name="RefSeq"/>
        </authorList>
    </citation>
    <scope>IDENTIFICATION</scope>
    <source>
        <tissue evidence="2">Leaf</tissue>
    </source>
</reference>
<dbReference type="KEGG" id="vra:106777468"/>
<accession>A0A3Q0EQW9</accession>
<evidence type="ECO:0000313" key="2">
    <source>
        <dbReference type="RefSeq" id="XP_022634233.1"/>
    </source>
</evidence>
<dbReference type="Proteomes" id="UP000087766">
    <property type="component" value="Chromosome 2"/>
</dbReference>
<dbReference type="AlphaFoldDB" id="A0A3Q0EQW9"/>
<dbReference type="OrthoDB" id="10431039at2759"/>
<dbReference type="GeneID" id="106777468"/>
<gene>
    <name evidence="2" type="primary">LOC106777468</name>
</gene>
<reference evidence="1" key="1">
    <citation type="journal article" date="2014" name="Nat. Commun.">
        <title>Genome sequence of mungbean and insights into evolution within Vigna species.</title>
        <authorList>
            <person name="Kang Y.J."/>
            <person name="Kim S.K."/>
            <person name="Kim M.Y."/>
            <person name="Lestari P."/>
            <person name="Kim K.H."/>
            <person name="Ha B.K."/>
            <person name="Jun T.H."/>
            <person name="Hwang W.J."/>
            <person name="Lee T."/>
            <person name="Lee J."/>
            <person name="Shim S."/>
            <person name="Yoon M.Y."/>
            <person name="Jang Y.E."/>
            <person name="Han K.S."/>
            <person name="Taeprayoon P."/>
            <person name="Yoon N."/>
            <person name="Somta P."/>
            <person name="Tanya P."/>
            <person name="Kim K.S."/>
            <person name="Gwag J.G."/>
            <person name="Moon J.K."/>
            <person name="Lee Y.H."/>
            <person name="Park B.S."/>
            <person name="Bombarely A."/>
            <person name="Doyle J.J."/>
            <person name="Jackson S.A."/>
            <person name="Schafleitner R."/>
            <person name="Srinives P."/>
            <person name="Varshney R.K."/>
            <person name="Lee S.H."/>
        </authorList>
    </citation>
    <scope>NUCLEOTIDE SEQUENCE [LARGE SCALE GENOMIC DNA]</scope>
    <source>
        <strain evidence="1">cv. VC1973A</strain>
    </source>
</reference>
<sequence>MIVIIQYIQDLILWKSVCPHHFPTLGHIFSLLHHYEICCVHCLCLKQLALFLCREGCGSYMHQAHSSSCSLSSLAEVAREDNLWLLRQNGHNHMALCSSTAYIASIIECVVVSPLAKEKNKWNPFSLSVIFYIL</sequence>
<proteinExistence type="predicted"/>
<organism evidence="1 2">
    <name type="scientific">Vigna radiata var. radiata</name>
    <name type="common">Mung bean</name>
    <name type="synonym">Phaseolus aureus</name>
    <dbReference type="NCBI Taxonomy" id="3916"/>
    <lineage>
        <taxon>Eukaryota</taxon>
        <taxon>Viridiplantae</taxon>
        <taxon>Streptophyta</taxon>
        <taxon>Embryophyta</taxon>
        <taxon>Tracheophyta</taxon>
        <taxon>Spermatophyta</taxon>
        <taxon>Magnoliopsida</taxon>
        <taxon>eudicotyledons</taxon>
        <taxon>Gunneridae</taxon>
        <taxon>Pentapetalae</taxon>
        <taxon>rosids</taxon>
        <taxon>fabids</taxon>
        <taxon>Fabales</taxon>
        <taxon>Fabaceae</taxon>
        <taxon>Papilionoideae</taxon>
        <taxon>50 kb inversion clade</taxon>
        <taxon>NPAAA clade</taxon>
        <taxon>indigoferoid/millettioid clade</taxon>
        <taxon>Phaseoleae</taxon>
        <taxon>Vigna</taxon>
    </lineage>
</organism>
<name>A0A3Q0EQW9_VIGRR</name>
<evidence type="ECO:0000313" key="1">
    <source>
        <dbReference type="Proteomes" id="UP000087766"/>
    </source>
</evidence>